<dbReference type="Gene3D" id="4.10.520.10">
    <property type="entry name" value="IHF-like DNA-binding proteins"/>
    <property type="match status" value="1"/>
</dbReference>
<dbReference type="InterPro" id="IPR010992">
    <property type="entry name" value="IHF-like_DNA-bd_dom_sf"/>
</dbReference>
<dbReference type="GO" id="GO:0003677">
    <property type="term" value="F:DNA binding"/>
    <property type="evidence" value="ECO:0007669"/>
    <property type="project" value="UniProtKB-KW"/>
</dbReference>
<dbReference type="InterPro" id="IPR041607">
    <property type="entry name" value="HU-HIG"/>
</dbReference>
<proteinExistence type="predicted"/>
<name>A0ABX1WMJ5_9FLAO</name>
<dbReference type="SUPFAM" id="SSF47729">
    <property type="entry name" value="IHF-like DNA-binding proteins"/>
    <property type="match status" value="1"/>
</dbReference>
<gene>
    <name evidence="3" type="ORF">HMH06_08765</name>
</gene>
<evidence type="ECO:0000256" key="1">
    <source>
        <dbReference type="ARBA" id="ARBA00023125"/>
    </source>
</evidence>
<evidence type="ECO:0000313" key="4">
    <source>
        <dbReference type="Proteomes" id="UP000580344"/>
    </source>
</evidence>
<dbReference type="RefSeq" id="WP_171623216.1">
    <property type="nucleotide sequence ID" value="NZ_JABFOQ010000019.1"/>
</dbReference>
<dbReference type="InterPro" id="IPR005902">
    <property type="entry name" value="HU_DNA-bd_put"/>
</dbReference>
<evidence type="ECO:0000313" key="3">
    <source>
        <dbReference type="EMBL" id="NOJ75918.1"/>
    </source>
</evidence>
<keyword evidence="4" id="KW-1185">Reference proteome</keyword>
<comment type="caution">
    <text evidence="3">The sequence shown here is derived from an EMBL/GenBank/DDBJ whole genome shotgun (WGS) entry which is preliminary data.</text>
</comment>
<dbReference type="Pfam" id="PF18291">
    <property type="entry name" value="HU-HIG"/>
    <property type="match status" value="1"/>
</dbReference>
<dbReference type="EMBL" id="JABFOQ010000019">
    <property type="protein sequence ID" value="NOJ75918.1"/>
    <property type="molecule type" value="Genomic_DNA"/>
</dbReference>
<dbReference type="Proteomes" id="UP000580344">
    <property type="component" value="Unassembled WGS sequence"/>
</dbReference>
<reference evidence="3 4" key="1">
    <citation type="submission" date="2020-05" db="EMBL/GenBank/DDBJ databases">
        <title>Tigecycline resistant gene in Empedobacter stercoris.</title>
        <authorList>
            <person name="Chen Y."/>
            <person name="Cheng Y."/>
            <person name="Zhou K."/>
        </authorList>
    </citation>
    <scope>NUCLEOTIDE SEQUENCE [LARGE SCALE GENOMIC DNA]</scope>
    <source>
        <strain evidence="3 4">ES202</strain>
    </source>
</reference>
<protein>
    <submittedName>
        <fullName evidence="3">DNA-binding protein</fullName>
    </submittedName>
</protein>
<evidence type="ECO:0000259" key="2">
    <source>
        <dbReference type="Pfam" id="PF18291"/>
    </source>
</evidence>
<dbReference type="NCBIfam" id="TIGR01201">
    <property type="entry name" value="HU_rel"/>
    <property type="match status" value="1"/>
</dbReference>
<keyword evidence="1 3" id="KW-0238">DNA-binding</keyword>
<sequence>MAIKYNVIQKAYPGDPTGPKKFYANSIADGEISLRRLSKEIAQTFSVSESDVYASLIDLAKMLAKHLADGKIVRLGDFGSFQISISSEGADSISKVTSASIKNAKILFRPGIDLRETLATLKYEKKKS</sequence>
<organism evidence="3 4">
    <name type="scientific">Empedobacter stercoris</name>
    <dbReference type="NCBI Taxonomy" id="1628248"/>
    <lineage>
        <taxon>Bacteria</taxon>
        <taxon>Pseudomonadati</taxon>
        <taxon>Bacteroidota</taxon>
        <taxon>Flavobacteriia</taxon>
        <taxon>Flavobacteriales</taxon>
        <taxon>Weeksellaceae</taxon>
        <taxon>Empedobacter</taxon>
    </lineage>
</organism>
<feature type="domain" description="HU" evidence="2">
    <location>
        <begin position="1"/>
        <end position="125"/>
    </location>
</feature>
<accession>A0ABX1WMJ5</accession>